<feature type="compositionally biased region" description="Gly residues" evidence="7">
    <location>
        <begin position="436"/>
        <end position="447"/>
    </location>
</feature>
<feature type="transmembrane region" description="Helical" evidence="8">
    <location>
        <begin position="189"/>
        <end position="208"/>
    </location>
</feature>
<feature type="domain" description="Major facilitator superfamily (MFS) profile" evidence="9">
    <location>
        <begin position="31"/>
        <end position="420"/>
    </location>
</feature>
<comment type="caution">
    <text evidence="10">The sequence shown here is derived from an EMBL/GenBank/DDBJ whole genome shotgun (WGS) entry which is preliminary data.</text>
</comment>
<evidence type="ECO:0000313" key="10">
    <source>
        <dbReference type="EMBL" id="TMI87477.1"/>
    </source>
</evidence>
<feature type="transmembrane region" description="Helical" evidence="8">
    <location>
        <begin position="276"/>
        <end position="298"/>
    </location>
</feature>
<accession>A0A537JVC5</accession>
<keyword evidence="2" id="KW-0813">Transport</keyword>
<evidence type="ECO:0000256" key="6">
    <source>
        <dbReference type="ARBA" id="ARBA00023136"/>
    </source>
</evidence>
<sequence length="447" mass="46652">MTGTAPPPGARPLEARERRRPGTFAALRHRNFRLFFIGQMISLVGTWMQRIAQAWLVLQITNSPFLLGLVGALQWLPVLCLALIGGAVADRVSKRNVIVVTQAVQMLQALVLGVLILTGTVRFWHVAVLATVLGTAQAFDIPARQAFIFEMVEGTDILNAVGLNSTIVNVARLLGPAIAGAAITWVGMAWAFLANGLSFIPVILALLLMRVRPARIVHVTDGILAELREGLVYLARTPLALQVTVLLAAESIFVMNFTILATVFAKDVLRMQAAQFGLLMSAQGAGALVGAITVASLSHLGPRPGFLFGGALVLTLANIALGAIHRFHAAAVVLGVAGASMVVFTATVNTTLQLGTPDRLRGRMMAVYSLVMGGMTPVGALVSGTLAQLWGASGAFGIGGLAGLAALGGVARWRLRTARRDSPSAAGAAPLWDAAGGDGGDGETGSR</sequence>
<proteinExistence type="predicted"/>
<keyword evidence="3" id="KW-1003">Cell membrane</keyword>
<feature type="region of interest" description="Disordered" evidence="7">
    <location>
        <begin position="422"/>
        <end position="447"/>
    </location>
</feature>
<feature type="compositionally biased region" description="Low complexity" evidence="7">
    <location>
        <begin position="425"/>
        <end position="435"/>
    </location>
</feature>
<dbReference type="CDD" id="cd06173">
    <property type="entry name" value="MFS_MefA_like"/>
    <property type="match status" value="1"/>
</dbReference>
<dbReference type="PANTHER" id="PTHR23513:SF11">
    <property type="entry name" value="STAPHYLOFERRIN A TRANSPORTER"/>
    <property type="match status" value="1"/>
</dbReference>
<feature type="transmembrane region" description="Helical" evidence="8">
    <location>
        <begin position="239"/>
        <end position="264"/>
    </location>
</feature>
<feature type="transmembrane region" description="Helical" evidence="8">
    <location>
        <begin position="330"/>
        <end position="352"/>
    </location>
</feature>
<dbReference type="Proteomes" id="UP000318509">
    <property type="component" value="Unassembled WGS sequence"/>
</dbReference>
<feature type="transmembrane region" description="Helical" evidence="8">
    <location>
        <begin position="305"/>
        <end position="324"/>
    </location>
</feature>
<evidence type="ECO:0000256" key="8">
    <source>
        <dbReference type="SAM" id="Phobius"/>
    </source>
</evidence>
<evidence type="ECO:0000313" key="11">
    <source>
        <dbReference type="Proteomes" id="UP000318509"/>
    </source>
</evidence>
<evidence type="ECO:0000256" key="5">
    <source>
        <dbReference type="ARBA" id="ARBA00022989"/>
    </source>
</evidence>
<gene>
    <name evidence="10" type="ORF">E6H00_15420</name>
</gene>
<dbReference type="EMBL" id="VBAK01000156">
    <property type="protein sequence ID" value="TMI87477.1"/>
    <property type="molecule type" value="Genomic_DNA"/>
</dbReference>
<comment type="subcellular location">
    <subcellularLocation>
        <location evidence="1">Cell membrane</location>
        <topology evidence="1">Multi-pass membrane protein</topology>
    </subcellularLocation>
</comment>
<evidence type="ECO:0000256" key="2">
    <source>
        <dbReference type="ARBA" id="ARBA00022448"/>
    </source>
</evidence>
<dbReference type="InterPro" id="IPR036259">
    <property type="entry name" value="MFS_trans_sf"/>
</dbReference>
<dbReference type="GO" id="GO:0022857">
    <property type="term" value="F:transmembrane transporter activity"/>
    <property type="evidence" value="ECO:0007669"/>
    <property type="project" value="InterPro"/>
</dbReference>
<dbReference type="SUPFAM" id="SSF103473">
    <property type="entry name" value="MFS general substrate transporter"/>
    <property type="match status" value="1"/>
</dbReference>
<dbReference type="Pfam" id="PF05977">
    <property type="entry name" value="MFS_3"/>
    <property type="match status" value="1"/>
</dbReference>
<feature type="transmembrane region" description="Helical" evidence="8">
    <location>
        <begin position="64"/>
        <end position="85"/>
    </location>
</feature>
<feature type="transmembrane region" description="Helical" evidence="8">
    <location>
        <begin position="389"/>
        <end position="410"/>
    </location>
</feature>
<evidence type="ECO:0000259" key="9">
    <source>
        <dbReference type="PROSITE" id="PS50850"/>
    </source>
</evidence>
<evidence type="ECO:0000256" key="7">
    <source>
        <dbReference type="SAM" id="MobiDB-lite"/>
    </source>
</evidence>
<feature type="transmembrane region" description="Helical" evidence="8">
    <location>
        <begin position="364"/>
        <end position="383"/>
    </location>
</feature>
<evidence type="ECO:0000256" key="1">
    <source>
        <dbReference type="ARBA" id="ARBA00004651"/>
    </source>
</evidence>
<keyword evidence="6 8" id="KW-0472">Membrane</keyword>
<dbReference type="PROSITE" id="PS50850">
    <property type="entry name" value="MFS"/>
    <property type="match status" value="1"/>
</dbReference>
<evidence type="ECO:0000256" key="4">
    <source>
        <dbReference type="ARBA" id="ARBA00022692"/>
    </source>
</evidence>
<name>A0A537JVC5_9BACT</name>
<reference evidence="10 11" key="1">
    <citation type="journal article" date="2019" name="Nat. Microbiol.">
        <title>Mediterranean grassland soil C-N compound turnover is dependent on rainfall and depth, and is mediated by genomically divergent microorganisms.</title>
        <authorList>
            <person name="Diamond S."/>
            <person name="Andeer P.F."/>
            <person name="Li Z."/>
            <person name="Crits-Christoph A."/>
            <person name="Burstein D."/>
            <person name="Anantharaman K."/>
            <person name="Lane K.R."/>
            <person name="Thomas B.C."/>
            <person name="Pan C."/>
            <person name="Northen T.R."/>
            <person name="Banfield J.F."/>
        </authorList>
    </citation>
    <scope>NUCLEOTIDE SEQUENCE [LARGE SCALE GENOMIC DNA]</scope>
    <source>
        <strain evidence="10">NP_3</strain>
    </source>
</reference>
<dbReference type="GO" id="GO:0005886">
    <property type="term" value="C:plasma membrane"/>
    <property type="evidence" value="ECO:0007669"/>
    <property type="project" value="UniProtKB-SubCell"/>
</dbReference>
<keyword evidence="5 8" id="KW-1133">Transmembrane helix</keyword>
<keyword evidence="4 8" id="KW-0812">Transmembrane</keyword>
<dbReference type="Gene3D" id="1.20.1250.20">
    <property type="entry name" value="MFS general substrate transporter like domains"/>
    <property type="match status" value="1"/>
</dbReference>
<protein>
    <submittedName>
        <fullName evidence="10">MFS transporter</fullName>
    </submittedName>
</protein>
<feature type="transmembrane region" description="Helical" evidence="8">
    <location>
        <begin position="34"/>
        <end position="52"/>
    </location>
</feature>
<organism evidence="10 11">
    <name type="scientific">Candidatus Segetimicrobium genomatis</name>
    <dbReference type="NCBI Taxonomy" id="2569760"/>
    <lineage>
        <taxon>Bacteria</taxon>
        <taxon>Bacillati</taxon>
        <taxon>Candidatus Sysuimicrobiota</taxon>
        <taxon>Candidatus Sysuimicrobiia</taxon>
        <taxon>Candidatus Sysuimicrobiales</taxon>
        <taxon>Candidatus Segetimicrobiaceae</taxon>
        <taxon>Candidatus Segetimicrobium</taxon>
    </lineage>
</organism>
<dbReference type="AlphaFoldDB" id="A0A537JVC5"/>
<evidence type="ECO:0000256" key="3">
    <source>
        <dbReference type="ARBA" id="ARBA00022475"/>
    </source>
</evidence>
<dbReference type="InterPro" id="IPR020846">
    <property type="entry name" value="MFS_dom"/>
</dbReference>
<dbReference type="PANTHER" id="PTHR23513">
    <property type="entry name" value="INTEGRAL MEMBRANE EFFLUX PROTEIN-RELATED"/>
    <property type="match status" value="1"/>
</dbReference>
<dbReference type="InterPro" id="IPR010290">
    <property type="entry name" value="TM_effector"/>
</dbReference>